<reference evidence="2" key="1">
    <citation type="journal article" date="2014" name="Proc. Natl. Acad. Sci. U.S.A.">
        <title>Extensive sampling of basidiomycete genomes demonstrates inadequacy of the white-rot/brown-rot paradigm for wood decay fungi.</title>
        <authorList>
            <person name="Riley R."/>
            <person name="Salamov A.A."/>
            <person name="Brown D.W."/>
            <person name="Nagy L.G."/>
            <person name="Floudas D."/>
            <person name="Held B.W."/>
            <person name="Levasseur A."/>
            <person name="Lombard V."/>
            <person name="Morin E."/>
            <person name="Otillar R."/>
            <person name="Lindquist E.A."/>
            <person name="Sun H."/>
            <person name="LaButti K.M."/>
            <person name="Schmutz J."/>
            <person name="Jabbour D."/>
            <person name="Luo H."/>
            <person name="Baker S.E."/>
            <person name="Pisabarro A.G."/>
            <person name="Walton J.D."/>
            <person name="Blanchette R.A."/>
            <person name="Henrissat B."/>
            <person name="Martin F."/>
            <person name="Cullen D."/>
            <person name="Hibbett D.S."/>
            <person name="Grigoriev I.V."/>
        </authorList>
    </citation>
    <scope>NUCLEOTIDE SEQUENCE [LARGE SCALE GENOMIC DNA]</scope>
    <source>
        <strain evidence="2">FD-172 SS1</strain>
    </source>
</reference>
<keyword evidence="2" id="KW-1185">Reference proteome</keyword>
<dbReference type="HOGENOM" id="CLU_1390005_0_0_1"/>
<evidence type="ECO:0000313" key="1">
    <source>
        <dbReference type="EMBL" id="KDQ09134.1"/>
    </source>
</evidence>
<proteinExistence type="predicted"/>
<name>A0A067M0P6_BOTB1</name>
<sequence>MWWADSFSNVFLRPSSGAPRHKGPPRLRFHISMVHCLRAADMVFRLHMPHAPCFCHLGRSDRLQPLRPGNVHRRRRGKHHLSALLSCIGRAPVRGGIPVGARWSPGLDPDYCHNDHISETEGTVSHCQKHKISHKISVIAPVWVPEPDLTESAVDLSIQSLTAVLVALFWAALGHTDGVDIAKTKSVKARASSYHL</sequence>
<protein>
    <submittedName>
        <fullName evidence="1">Uncharacterized protein</fullName>
    </submittedName>
</protein>
<dbReference type="AlphaFoldDB" id="A0A067M0P6"/>
<accession>A0A067M0P6</accession>
<gene>
    <name evidence="1" type="ORF">BOTBODRAFT_536645</name>
</gene>
<dbReference type="EMBL" id="KL198082">
    <property type="protein sequence ID" value="KDQ09134.1"/>
    <property type="molecule type" value="Genomic_DNA"/>
</dbReference>
<evidence type="ECO:0000313" key="2">
    <source>
        <dbReference type="Proteomes" id="UP000027195"/>
    </source>
</evidence>
<dbReference type="InParanoid" id="A0A067M0P6"/>
<dbReference type="Proteomes" id="UP000027195">
    <property type="component" value="Unassembled WGS sequence"/>
</dbReference>
<organism evidence="1 2">
    <name type="scientific">Botryobasidium botryosum (strain FD-172 SS1)</name>
    <dbReference type="NCBI Taxonomy" id="930990"/>
    <lineage>
        <taxon>Eukaryota</taxon>
        <taxon>Fungi</taxon>
        <taxon>Dikarya</taxon>
        <taxon>Basidiomycota</taxon>
        <taxon>Agaricomycotina</taxon>
        <taxon>Agaricomycetes</taxon>
        <taxon>Cantharellales</taxon>
        <taxon>Botryobasidiaceae</taxon>
        <taxon>Botryobasidium</taxon>
    </lineage>
</organism>